<feature type="transmembrane region" description="Helical" evidence="8">
    <location>
        <begin position="269"/>
        <end position="291"/>
    </location>
</feature>
<feature type="transmembrane region" description="Helical" evidence="8">
    <location>
        <begin position="343"/>
        <end position="362"/>
    </location>
</feature>
<feature type="chain" id="PRO_5040293824" evidence="10">
    <location>
        <begin position="20"/>
        <end position="363"/>
    </location>
</feature>
<keyword evidence="6 8" id="KW-0406">Ion transport</keyword>
<dbReference type="PANTHER" id="PTHR11040:SF153">
    <property type="entry name" value="ZINC TRANSPORTER 8-LIKE"/>
    <property type="match status" value="1"/>
</dbReference>
<dbReference type="NCBIfam" id="TIGR00820">
    <property type="entry name" value="zip"/>
    <property type="match status" value="1"/>
</dbReference>
<organism evidence="11 12">
    <name type="scientific">Lactuca sativa</name>
    <name type="common">Garden lettuce</name>
    <dbReference type="NCBI Taxonomy" id="4236"/>
    <lineage>
        <taxon>Eukaryota</taxon>
        <taxon>Viridiplantae</taxon>
        <taxon>Streptophyta</taxon>
        <taxon>Embryophyta</taxon>
        <taxon>Tracheophyta</taxon>
        <taxon>Spermatophyta</taxon>
        <taxon>Magnoliopsida</taxon>
        <taxon>eudicotyledons</taxon>
        <taxon>Gunneridae</taxon>
        <taxon>Pentapetalae</taxon>
        <taxon>asterids</taxon>
        <taxon>campanulids</taxon>
        <taxon>Asterales</taxon>
        <taxon>Asteraceae</taxon>
        <taxon>Cichorioideae</taxon>
        <taxon>Cichorieae</taxon>
        <taxon>Lactucinae</taxon>
        <taxon>Lactuca</taxon>
    </lineage>
</organism>
<feature type="transmembrane region" description="Helical" evidence="8">
    <location>
        <begin position="43"/>
        <end position="62"/>
    </location>
</feature>
<evidence type="ECO:0000256" key="8">
    <source>
        <dbReference type="RuleBase" id="RU362088"/>
    </source>
</evidence>
<dbReference type="InterPro" id="IPR004698">
    <property type="entry name" value="Zn/Fe_permease_fun/pln"/>
</dbReference>
<feature type="transmembrane region" description="Helical" evidence="8">
    <location>
        <begin position="311"/>
        <end position="331"/>
    </location>
</feature>
<keyword evidence="4 8" id="KW-0812">Transmembrane</keyword>
<dbReference type="AlphaFoldDB" id="A0A9R1X197"/>
<dbReference type="PANTHER" id="PTHR11040">
    <property type="entry name" value="ZINC/IRON TRANSPORTER"/>
    <property type="match status" value="1"/>
</dbReference>
<comment type="caution">
    <text evidence="11">The sequence shown here is derived from an EMBL/GenBank/DDBJ whole genome shotgun (WGS) entry which is preliminary data.</text>
</comment>
<evidence type="ECO:0000256" key="10">
    <source>
        <dbReference type="SAM" id="SignalP"/>
    </source>
</evidence>
<comment type="caution">
    <text evidence="8">Lacks conserved residue(s) required for the propagation of feature annotation.</text>
</comment>
<evidence type="ECO:0000256" key="6">
    <source>
        <dbReference type="ARBA" id="ARBA00023065"/>
    </source>
</evidence>
<protein>
    <submittedName>
        <fullName evidence="11">Uncharacterized protein</fullName>
    </submittedName>
</protein>
<feature type="compositionally biased region" description="Basic and acidic residues" evidence="9">
    <location>
        <begin position="148"/>
        <end position="182"/>
    </location>
</feature>
<keyword evidence="10" id="KW-0732">Signal</keyword>
<keyword evidence="5 8" id="KW-1133">Transmembrane helix</keyword>
<evidence type="ECO:0000256" key="5">
    <source>
        <dbReference type="ARBA" id="ARBA00022989"/>
    </source>
</evidence>
<feature type="signal peptide" evidence="10">
    <location>
        <begin position="1"/>
        <end position="19"/>
    </location>
</feature>
<evidence type="ECO:0000313" key="12">
    <source>
        <dbReference type="Proteomes" id="UP000235145"/>
    </source>
</evidence>
<keyword evidence="3 8" id="KW-0813">Transport</keyword>
<dbReference type="GO" id="GO:0005385">
    <property type="term" value="F:zinc ion transmembrane transporter activity"/>
    <property type="evidence" value="ECO:0000318"/>
    <property type="project" value="GO_Central"/>
</dbReference>
<evidence type="ECO:0000256" key="3">
    <source>
        <dbReference type="ARBA" id="ARBA00022448"/>
    </source>
</evidence>
<evidence type="ECO:0000313" key="11">
    <source>
        <dbReference type="EMBL" id="KAJ0192647.1"/>
    </source>
</evidence>
<keyword evidence="7 8" id="KW-0472">Membrane</keyword>
<feature type="transmembrane region" description="Helical" evidence="8">
    <location>
        <begin position="116"/>
        <end position="136"/>
    </location>
</feature>
<feature type="region of interest" description="Disordered" evidence="9">
    <location>
        <begin position="145"/>
        <end position="182"/>
    </location>
</feature>
<sequence>MNSIWFLLLLLLLPISIYADCSCEDSGNVDDNNKIQSLKLKLVAIASILVAGAFGVCVPLLGKKFESLRPESTVFLGVKFFASGVILATGFVHVLADANESLENPCLGDKSWGDFPLANFVAMVAAVVVMMVETAATSLFNRHSSKNGAEEHIGDEEKQEGHVHVHTHTSDGHAHAHIKDSNSSEGLLRHRIISQILRESKFWLKIKHCCMQVLEMGILIHSVIIGISLGVSVSPKTIKPLIVAISFHQMFEGMGLGSCITEAKFKIRTIATMSIFFSVTTPIGIALGFGISNTYDENSHTALIVQGVLNAASAGILIYMALVDLLAMDFLKLKVQTSPKLQILAFMSLLFGLGCMSLLAIWA</sequence>
<evidence type="ECO:0000256" key="4">
    <source>
        <dbReference type="ARBA" id="ARBA00022692"/>
    </source>
</evidence>
<evidence type="ECO:0000256" key="1">
    <source>
        <dbReference type="ARBA" id="ARBA00004141"/>
    </source>
</evidence>
<comment type="similarity">
    <text evidence="2 8">Belongs to the ZIP transporter (TC 2.A.5) family.</text>
</comment>
<accession>A0A9R1X197</accession>
<comment type="subcellular location">
    <subcellularLocation>
        <location evidence="1 8">Membrane</location>
        <topology evidence="1 8">Multi-pass membrane protein</topology>
    </subcellularLocation>
</comment>
<dbReference type="Pfam" id="PF02535">
    <property type="entry name" value="Zip"/>
    <property type="match status" value="1"/>
</dbReference>
<keyword evidence="12" id="KW-1185">Reference proteome</keyword>
<gene>
    <name evidence="11" type="ORF">LSAT_V11C800430910</name>
</gene>
<dbReference type="GO" id="GO:0005886">
    <property type="term" value="C:plasma membrane"/>
    <property type="evidence" value="ECO:0000318"/>
    <property type="project" value="GO_Central"/>
</dbReference>
<reference evidence="11 12" key="1">
    <citation type="journal article" date="2017" name="Nat. Commun.">
        <title>Genome assembly with in vitro proximity ligation data and whole-genome triplication in lettuce.</title>
        <authorList>
            <person name="Reyes-Chin-Wo S."/>
            <person name="Wang Z."/>
            <person name="Yang X."/>
            <person name="Kozik A."/>
            <person name="Arikit S."/>
            <person name="Song C."/>
            <person name="Xia L."/>
            <person name="Froenicke L."/>
            <person name="Lavelle D.O."/>
            <person name="Truco M.J."/>
            <person name="Xia R."/>
            <person name="Zhu S."/>
            <person name="Xu C."/>
            <person name="Xu H."/>
            <person name="Xu X."/>
            <person name="Cox K."/>
            <person name="Korf I."/>
            <person name="Meyers B.C."/>
            <person name="Michelmore R.W."/>
        </authorList>
    </citation>
    <scope>NUCLEOTIDE SEQUENCE [LARGE SCALE GENOMIC DNA]</scope>
    <source>
        <strain evidence="12">cv. Salinas</strain>
        <tissue evidence="11">Seedlings</tissue>
    </source>
</reference>
<feature type="transmembrane region" description="Helical" evidence="8">
    <location>
        <begin position="74"/>
        <end position="96"/>
    </location>
</feature>
<proteinExistence type="inferred from homology"/>
<dbReference type="InterPro" id="IPR003689">
    <property type="entry name" value="ZIP"/>
</dbReference>
<evidence type="ECO:0000256" key="2">
    <source>
        <dbReference type="ARBA" id="ARBA00006939"/>
    </source>
</evidence>
<dbReference type="GO" id="GO:0071577">
    <property type="term" value="P:zinc ion transmembrane transport"/>
    <property type="evidence" value="ECO:0000318"/>
    <property type="project" value="GO_Central"/>
</dbReference>
<dbReference type="EMBL" id="NBSK02000008">
    <property type="protein sequence ID" value="KAJ0192647.1"/>
    <property type="molecule type" value="Genomic_DNA"/>
</dbReference>
<dbReference type="Proteomes" id="UP000235145">
    <property type="component" value="Unassembled WGS sequence"/>
</dbReference>
<evidence type="ECO:0000256" key="7">
    <source>
        <dbReference type="ARBA" id="ARBA00023136"/>
    </source>
</evidence>
<name>A0A9R1X197_LACSA</name>
<evidence type="ECO:0000256" key="9">
    <source>
        <dbReference type="SAM" id="MobiDB-lite"/>
    </source>
</evidence>